<feature type="domain" description="SRCR" evidence="13">
    <location>
        <begin position="937"/>
        <end position="1035"/>
    </location>
</feature>
<dbReference type="InterPro" id="IPR036772">
    <property type="entry name" value="SRCR-like_dom_sf"/>
</dbReference>
<dbReference type="EMBL" id="JAUCMX010000016">
    <property type="protein sequence ID" value="KAK3520848.1"/>
    <property type="molecule type" value="Genomic_DNA"/>
</dbReference>
<evidence type="ECO:0000256" key="8">
    <source>
        <dbReference type="ARBA" id="ARBA00023136"/>
    </source>
</evidence>
<evidence type="ECO:0000256" key="6">
    <source>
        <dbReference type="ARBA" id="ARBA00022737"/>
    </source>
</evidence>
<evidence type="ECO:0000259" key="13">
    <source>
        <dbReference type="PROSITE" id="PS50287"/>
    </source>
</evidence>
<protein>
    <recommendedName>
        <fullName evidence="17">Deleted in malignant brain tumors 1 protein-like</fullName>
    </recommendedName>
</protein>
<dbReference type="Gene3D" id="3.10.250.10">
    <property type="entry name" value="SRCR-like domain"/>
    <property type="match status" value="10"/>
</dbReference>
<feature type="disulfide bond" evidence="11">
    <location>
        <begin position="636"/>
        <end position="646"/>
    </location>
</feature>
<evidence type="ECO:0000256" key="4">
    <source>
        <dbReference type="ARBA" id="ARBA00022692"/>
    </source>
</evidence>
<feature type="disulfide bond" evidence="11">
    <location>
        <begin position="592"/>
        <end position="656"/>
    </location>
</feature>
<feature type="domain" description="SRCR" evidence="13">
    <location>
        <begin position="465"/>
        <end position="565"/>
    </location>
</feature>
<dbReference type="InterPro" id="IPR013783">
    <property type="entry name" value="Ig-like_fold"/>
</dbReference>
<dbReference type="Pfam" id="PF13895">
    <property type="entry name" value="Ig_2"/>
    <property type="match status" value="1"/>
</dbReference>
<feature type="disulfide bond" evidence="11">
    <location>
        <begin position="811"/>
        <end position="872"/>
    </location>
</feature>
<dbReference type="PROSITE" id="PS00420">
    <property type="entry name" value="SRCR_1"/>
    <property type="match status" value="9"/>
</dbReference>
<feature type="disulfide bond" evidence="11">
    <location>
        <begin position="195"/>
        <end position="256"/>
    </location>
</feature>
<feature type="disulfide bond" evidence="11">
    <location>
        <begin position="400"/>
        <end position="461"/>
    </location>
</feature>
<evidence type="ECO:0000256" key="2">
    <source>
        <dbReference type="ARBA" id="ARBA00004613"/>
    </source>
</evidence>
<feature type="disulfide bond" evidence="11">
    <location>
        <begin position="708"/>
        <end position="769"/>
    </location>
</feature>
<dbReference type="PANTHER" id="PTHR19331">
    <property type="entry name" value="SCAVENGER RECEPTOR DOMAIN-CONTAINING"/>
    <property type="match status" value="1"/>
</dbReference>
<feature type="disulfide bond" evidence="11">
    <location>
        <begin position="431"/>
        <end position="441"/>
    </location>
</feature>
<feature type="domain" description="SRCR" evidence="13">
    <location>
        <begin position="567"/>
        <end position="667"/>
    </location>
</feature>
<evidence type="ECO:0000256" key="5">
    <source>
        <dbReference type="ARBA" id="ARBA00022729"/>
    </source>
</evidence>
<feature type="domain" description="SRCR" evidence="13">
    <location>
        <begin position="1039"/>
        <end position="1139"/>
    </location>
</feature>
<evidence type="ECO:0000256" key="11">
    <source>
        <dbReference type="PROSITE-ProRule" id="PRU00196"/>
    </source>
</evidence>
<feature type="disulfide bond" evidence="11">
    <location>
        <begin position="503"/>
        <end position="564"/>
    </location>
</feature>
<feature type="disulfide bond" evidence="11">
    <location>
        <begin position="1108"/>
        <end position="1118"/>
    </location>
</feature>
<accession>A0AAE0UVD9</accession>
<evidence type="ECO:0000256" key="3">
    <source>
        <dbReference type="ARBA" id="ARBA00022525"/>
    </source>
</evidence>
<dbReference type="SUPFAM" id="SSF48726">
    <property type="entry name" value="Immunoglobulin"/>
    <property type="match status" value="2"/>
</dbReference>
<dbReference type="FunFam" id="3.10.250.10:FF:000006">
    <property type="entry name" value="neurotrypsin isoform X2"/>
    <property type="match status" value="8"/>
</dbReference>
<gene>
    <name evidence="15" type="ORF">QTP70_034176</name>
</gene>
<comment type="caution">
    <text evidence="11">Lacks conserved residue(s) required for the propagation of feature annotation.</text>
</comment>
<dbReference type="GO" id="GO:0016020">
    <property type="term" value="C:membrane"/>
    <property type="evidence" value="ECO:0007669"/>
    <property type="project" value="UniProtKB-SubCell"/>
</dbReference>
<feature type="disulfide bond" evidence="11">
    <location>
        <begin position="534"/>
        <end position="544"/>
    </location>
</feature>
<evidence type="ECO:0000256" key="1">
    <source>
        <dbReference type="ARBA" id="ARBA00004167"/>
    </source>
</evidence>
<keyword evidence="16" id="KW-1185">Reference proteome</keyword>
<feature type="domain" description="Ig-like" evidence="14">
    <location>
        <begin position="1144"/>
        <end position="1226"/>
    </location>
</feature>
<dbReference type="InterPro" id="IPR036179">
    <property type="entry name" value="Ig-like_dom_sf"/>
</dbReference>
<keyword evidence="3" id="KW-0964">Secreted</keyword>
<keyword evidence="8 12" id="KW-0472">Membrane</keyword>
<feature type="domain" description="SRCR" evidence="13">
    <location>
        <begin position="260"/>
        <end position="360"/>
    </location>
</feature>
<feature type="disulfide bond" evidence="11">
    <location>
        <begin position="226"/>
        <end position="236"/>
    </location>
</feature>
<dbReference type="InterPro" id="IPR003599">
    <property type="entry name" value="Ig_sub"/>
</dbReference>
<dbReference type="Gene3D" id="2.60.40.10">
    <property type="entry name" value="Immunoglobulins"/>
    <property type="match status" value="2"/>
</dbReference>
<evidence type="ECO:0000256" key="10">
    <source>
        <dbReference type="ARBA" id="ARBA00023180"/>
    </source>
</evidence>
<feature type="disulfide bond" evidence="11">
    <location>
        <begin position="605"/>
        <end position="666"/>
    </location>
</feature>
<keyword evidence="10" id="KW-0325">Glycoprotein</keyword>
<sequence>MLEHGVCYGQAVTSTEVQQQDTTRVQIRGAVPPNHAPPGITVVAHMGVEVPQQNYGVPSWSTFQHPSQGLQEGWVVHIAVRPISRNNSETPIPGPKAQGNYCLVSRGKLQHMAAELGGYKQAHPSPMPLTMGHSRREEGPTSLKELGSRAQAVHGVVRLIGGTDSCSGRVEVLHDGQWGTVCDNDWDLKDAEVVCRELGCGNAVTAHQNAHFGQGSDPKFLNNVQCSGNESSITQCSHSGFGSHDCNHGEDAGVTCSGILRLINGTDSCSGRVEVLYDGQWGTVCDDGWDLKDAEVVCRQLGCGKAVTAHQSAHFGQGSGPILLDNVRCSGSESIITQCSHSRFGSEDCNHGEDAGVTCSVVRLINGTDSCSGRVEVLHDGQWGTVCDHDWDLNDAEVVCRQHGCGKAVTAHQNAHFGQGSDPIFLNDVQCSGNESSITQCSHSGFGSHDCNHGEDAGVTCSGILRLINGTDSCSGRVEVLNDGQWGTVCDDDWDLNDAEVVCRQLGCGEAVTAHQSAHFGEGSDPIWLDDVQCSGNESDITQCSHSRFGSHSCNHGEDAGVTCSVARLINGTDSCSGRVEVLHDGQWGTVCDHDWDLNDAEVVCRQHGCGKAVSTHQNAHFGQGSGQIFLNNVQCSGNESSITQCSHSGFGSHDCNHGEDAGVTCSGILRLINGIDSCSGRVEVLNDGQWGTVCDDGWDLKDAEVVCRQLGCGEAVTAHQSAHFGQGSDPIWLEDVQCSGSESSITQCSHSGFGSHSCNHGEDAGVTCSGIIRLIGGTDSCSGRVEVLYDDQWGTVCDNDWDLNDAEVVCRQHGCGKAVSTHQSAHFGQGSGPIWLNNVHCSGNESSVTQCSHSGFGSHDCNHGEDAGVTCSDCSSIRLAGVSTSCSGRVEILLDGQWGTVCDDYWDINNAEVVCRQIECGKAITGTFSAKFGREIRLVNGPSNCCGRVEIQHRAQWGTVCDDDWDLKDAEVVCRQLGCGKAISAPHNFGHGSETTWLDDVQCNGTESYIDHCSHSGFGVKTCEHHEHAGVICSGREIRLVDGTSNCCGRVEIQHRAQWGTVCDHFWDLKDAEVVCRQLGCGKAVSAPRNSHFGQGNEPTWLDDVQCNGTESYLDHCSHSGFGVKTCEHHEHAGAICSDMQSPTLTRISPNSVVSPGEVLQFTCTTPSPTCISVDFSLYKTGTLIKKQTAENTTTFTLTVDESHQGQYTCDYSYNSFRSNSITITVVNLQQPNISFSAADGWSHNGPEGPEMTRGYGFSIICSTNPQYPGGSFHLGFSGSNITRTQSAVNHSAVFLFPEADFDHLGNYSCTYEVNVSSRTFTSTTSEPLLISMKEPLAPFIGFGVTAGLLLMVLPIIIWVVMTWKRRKCQIDKNDTQ</sequence>
<dbReference type="InterPro" id="IPR001190">
    <property type="entry name" value="SRCR"/>
</dbReference>
<feature type="disulfide bond" evidence="11">
    <location>
        <begin position="285"/>
        <end position="349"/>
    </location>
</feature>
<dbReference type="PRINTS" id="PR00258">
    <property type="entry name" value="SPERACTRCPTR"/>
</dbReference>
<evidence type="ECO:0008006" key="17">
    <source>
        <dbReference type="Google" id="ProtNLM"/>
    </source>
</evidence>
<evidence type="ECO:0000313" key="16">
    <source>
        <dbReference type="Proteomes" id="UP001274896"/>
    </source>
</evidence>
<comment type="caution">
    <text evidence="15">The sequence shown here is derived from an EMBL/GenBank/DDBJ whole genome shotgun (WGS) entry which is preliminary data.</text>
</comment>
<keyword evidence="6" id="KW-0677">Repeat</keyword>
<feature type="domain" description="SRCR" evidence="13">
    <location>
        <begin position="878"/>
        <end position="926"/>
    </location>
</feature>
<feature type="disulfide bond" evidence="11">
    <location>
        <begin position="798"/>
        <end position="862"/>
    </location>
</feature>
<dbReference type="FunFam" id="3.10.250.10:FF:000003">
    <property type="entry name" value="Deleted in malignant brain tumors 1"/>
    <property type="match status" value="1"/>
</dbReference>
<evidence type="ECO:0000313" key="15">
    <source>
        <dbReference type="EMBL" id="KAK3520848.1"/>
    </source>
</evidence>
<evidence type="ECO:0000256" key="7">
    <source>
        <dbReference type="ARBA" id="ARBA00022989"/>
    </source>
</evidence>
<feature type="domain" description="SRCR" evidence="13">
    <location>
        <begin position="157"/>
        <end position="257"/>
    </location>
</feature>
<name>A0AAE0UVD9_9TELE</name>
<feature type="disulfide bond" evidence="11">
    <location>
        <begin position="387"/>
        <end position="451"/>
    </location>
</feature>
<keyword evidence="4 12" id="KW-0812">Transmembrane</keyword>
<organism evidence="15 16">
    <name type="scientific">Hemibagrus guttatus</name>
    <dbReference type="NCBI Taxonomy" id="175788"/>
    <lineage>
        <taxon>Eukaryota</taxon>
        <taxon>Metazoa</taxon>
        <taxon>Chordata</taxon>
        <taxon>Craniata</taxon>
        <taxon>Vertebrata</taxon>
        <taxon>Euteleostomi</taxon>
        <taxon>Actinopterygii</taxon>
        <taxon>Neopterygii</taxon>
        <taxon>Teleostei</taxon>
        <taxon>Ostariophysi</taxon>
        <taxon>Siluriformes</taxon>
        <taxon>Bagridae</taxon>
        <taxon>Hemibagrus</taxon>
    </lineage>
</organism>
<reference evidence="15" key="1">
    <citation type="submission" date="2023-06" db="EMBL/GenBank/DDBJ databases">
        <title>Male Hemibagrus guttatus genome.</title>
        <authorList>
            <person name="Bian C."/>
        </authorList>
    </citation>
    <scope>NUCLEOTIDE SEQUENCE</scope>
    <source>
        <strain evidence="15">Male_cb2023</strain>
        <tissue evidence="15">Muscle</tissue>
    </source>
</reference>
<feature type="disulfide bond" evidence="11">
    <location>
        <begin position="329"/>
        <end position="339"/>
    </location>
</feature>
<feature type="non-terminal residue" evidence="15">
    <location>
        <position position="1"/>
    </location>
</feature>
<dbReference type="SUPFAM" id="SSF56487">
    <property type="entry name" value="SRCR-like"/>
    <property type="match status" value="10"/>
</dbReference>
<dbReference type="PROSITE" id="PS50835">
    <property type="entry name" value="IG_LIKE"/>
    <property type="match status" value="1"/>
</dbReference>
<keyword evidence="7 12" id="KW-1133">Transmembrane helix</keyword>
<dbReference type="InterPro" id="IPR007110">
    <property type="entry name" value="Ig-like_dom"/>
</dbReference>
<evidence type="ECO:0000256" key="9">
    <source>
        <dbReference type="ARBA" id="ARBA00023157"/>
    </source>
</evidence>
<keyword evidence="5" id="KW-0732">Signal</keyword>
<feature type="domain" description="SRCR" evidence="13">
    <location>
        <begin position="670"/>
        <end position="770"/>
    </location>
</feature>
<dbReference type="FunFam" id="3.10.250.10:FF:000016">
    <property type="entry name" value="Scavenger receptor cysteine-rich protein type 12"/>
    <property type="match status" value="1"/>
</dbReference>
<feature type="domain" description="SRCR" evidence="13">
    <location>
        <begin position="773"/>
        <end position="873"/>
    </location>
</feature>
<feature type="disulfide bond" evidence="11">
    <location>
        <begin position="739"/>
        <end position="749"/>
    </location>
</feature>
<feature type="disulfide bond" evidence="11">
    <location>
        <begin position="182"/>
        <end position="246"/>
    </location>
</feature>
<comment type="subcellular location">
    <subcellularLocation>
        <location evidence="1">Membrane</location>
        <topology evidence="1">Single-pass membrane protein</topology>
    </subcellularLocation>
    <subcellularLocation>
        <location evidence="2">Secreted</location>
    </subcellularLocation>
</comment>
<feature type="disulfide bond" evidence="11">
    <location>
        <begin position="695"/>
        <end position="759"/>
    </location>
</feature>
<evidence type="ECO:0000259" key="14">
    <source>
        <dbReference type="PROSITE" id="PS50835"/>
    </source>
</evidence>
<dbReference type="PANTHER" id="PTHR19331:SF22">
    <property type="entry name" value="DELETED IN MALIGNANT BRAIN TUMORS 1 PROTEIN"/>
    <property type="match status" value="1"/>
</dbReference>
<feature type="disulfide bond" evidence="11">
    <location>
        <begin position="298"/>
        <end position="359"/>
    </location>
</feature>
<proteinExistence type="predicted"/>
<feature type="disulfide bond" evidence="11">
    <location>
        <begin position="1064"/>
        <end position="1128"/>
    </location>
</feature>
<feature type="disulfide bond" evidence="11">
    <location>
        <begin position="842"/>
        <end position="852"/>
    </location>
</feature>
<feature type="transmembrane region" description="Helical" evidence="12">
    <location>
        <begin position="1338"/>
        <end position="1362"/>
    </location>
</feature>
<feature type="domain" description="SRCR" evidence="13">
    <location>
        <begin position="362"/>
        <end position="462"/>
    </location>
</feature>
<feature type="disulfide bond" evidence="11">
    <location>
        <begin position="1004"/>
        <end position="1014"/>
    </location>
</feature>
<dbReference type="Proteomes" id="UP001274896">
    <property type="component" value="Unassembled WGS sequence"/>
</dbReference>
<feature type="disulfide bond" evidence="11">
    <location>
        <begin position="490"/>
        <end position="554"/>
    </location>
</feature>
<dbReference type="SMART" id="SM00202">
    <property type="entry name" value="SR"/>
    <property type="match status" value="10"/>
</dbReference>
<dbReference type="Pfam" id="PF00530">
    <property type="entry name" value="SRCR"/>
    <property type="match status" value="10"/>
</dbReference>
<feature type="disulfide bond" evidence="11">
    <location>
        <begin position="1077"/>
        <end position="1138"/>
    </location>
</feature>
<keyword evidence="9 11" id="KW-1015">Disulfide bond</keyword>
<dbReference type="PROSITE" id="PS50287">
    <property type="entry name" value="SRCR_2"/>
    <property type="match status" value="10"/>
</dbReference>
<evidence type="ECO:0000256" key="12">
    <source>
        <dbReference type="SAM" id="Phobius"/>
    </source>
</evidence>
<dbReference type="SMART" id="SM00409">
    <property type="entry name" value="IG"/>
    <property type="match status" value="2"/>
</dbReference>